<evidence type="ECO:0000313" key="1">
    <source>
        <dbReference type="EMBL" id="MCR2833345.1"/>
    </source>
</evidence>
<dbReference type="PIRSF" id="PIRSF032025">
    <property type="entry name" value="UCP032025"/>
    <property type="match status" value="1"/>
</dbReference>
<dbReference type="Proteomes" id="UP001206067">
    <property type="component" value="Unassembled WGS sequence"/>
</dbReference>
<evidence type="ECO:0000313" key="2">
    <source>
        <dbReference type="Proteomes" id="UP001206067"/>
    </source>
</evidence>
<keyword evidence="2" id="KW-1185">Reference proteome</keyword>
<comment type="caution">
    <text evidence="1">The sequence shown here is derived from an EMBL/GenBank/DDBJ whole genome shotgun (WGS) entry which is preliminary data.</text>
</comment>
<dbReference type="RefSeq" id="WP_257595112.1">
    <property type="nucleotide sequence ID" value="NZ_JANKHH010000003.1"/>
</dbReference>
<accession>A0ABT1XNW3</accession>
<reference evidence="1 2" key="1">
    <citation type="submission" date="2022-08" db="EMBL/GenBank/DDBJ databases">
        <title>Polyphasic taxonomy analysis of Qipengyuania sp.RS5-5.</title>
        <authorList>
            <person name="Xamxidin M."/>
            <person name="Wu M."/>
        </authorList>
    </citation>
    <scope>NUCLEOTIDE SEQUENCE [LARGE SCALE GENOMIC DNA]</scope>
    <source>
        <strain evidence="1 2">RS5-5</strain>
    </source>
</reference>
<organism evidence="1 2">
    <name type="scientific">Parerythrobacter lacustris</name>
    <dbReference type="NCBI Taxonomy" id="2969984"/>
    <lineage>
        <taxon>Bacteria</taxon>
        <taxon>Pseudomonadati</taxon>
        <taxon>Pseudomonadota</taxon>
        <taxon>Alphaproteobacteria</taxon>
        <taxon>Sphingomonadales</taxon>
        <taxon>Erythrobacteraceae</taxon>
        <taxon>Parerythrobacter</taxon>
    </lineage>
</organism>
<gene>
    <name evidence="1" type="ORF">NSO95_05265</name>
</gene>
<dbReference type="InterPro" id="IPR008320">
    <property type="entry name" value="UCP032025"/>
</dbReference>
<name>A0ABT1XNW3_9SPHN</name>
<dbReference type="EMBL" id="JANKHH010000003">
    <property type="protein sequence ID" value="MCR2833345.1"/>
    <property type="molecule type" value="Genomic_DNA"/>
</dbReference>
<proteinExistence type="predicted"/>
<protein>
    <submittedName>
        <fullName evidence="1">DUF1489 domain-containing protein</fullName>
    </submittedName>
</protein>
<dbReference type="Pfam" id="PF07370">
    <property type="entry name" value="DUF1489"/>
    <property type="match status" value="1"/>
</dbReference>
<sequence>MADKPRLHLTKIAFGAQSYADLESWYANRRSPNLTTRYRPTKWEQCIGGSLFWIHQHNIVARSTILGFSETTDGRWSIDLDPRLVPVLPRPKRAHQGWRYLKGEPPRDLAEGEDIGDVLPGKMAGKLQRLGLI</sequence>